<dbReference type="Proteomes" id="UP001597124">
    <property type="component" value="Unassembled WGS sequence"/>
</dbReference>
<evidence type="ECO:0000256" key="1">
    <source>
        <dbReference type="ARBA" id="ARBA00005323"/>
    </source>
</evidence>
<dbReference type="InterPro" id="IPR029066">
    <property type="entry name" value="PLP-binding_barrel"/>
</dbReference>
<organism evidence="4 5">
    <name type="scientific">Sphingosinicella xenopeptidilytica</name>
    <dbReference type="NCBI Taxonomy" id="364098"/>
    <lineage>
        <taxon>Bacteria</taxon>
        <taxon>Pseudomonadati</taxon>
        <taxon>Pseudomonadota</taxon>
        <taxon>Alphaproteobacteria</taxon>
        <taxon>Sphingomonadales</taxon>
        <taxon>Sphingosinicellaceae</taxon>
        <taxon>Sphingosinicella</taxon>
    </lineage>
</organism>
<sequence>MPVSDIWDLIGKPGSRWQIPTPALVLDLDAFEANIAAVAEFCRANGRTFRPHAKSHRSVSVARRQIASGAVGQGCAKLGEAEALAEGGIDGLLVTSPVVTDDGIARLMALNARLDDLSAVVDHPVVLARIGDTAAASGRRLKLVVDLDVGLHRTGAATPEAAEALIHAILAHPALEFAGVQAYAGHLMHVAGTPARRAALEAAMAPLAALRGRGIPQPLTTGGGTGSLVIDTEMGLLTELQPGSYPFMDSQYADVWVTAGEPAPYRSSLFVQTTVISANHPGLATVDAGYKAFATDAEVPRILAGAPPGTTYFFYGDEQGGLTLSADTALAIGAVITCSVPHCDPTVNLYDTYHVVQGDRLVDIWPIEARGRSQ</sequence>
<evidence type="ECO:0000313" key="5">
    <source>
        <dbReference type="Proteomes" id="UP001597124"/>
    </source>
</evidence>
<protein>
    <submittedName>
        <fullName evidence="4">DSD1 family PLP-dependent enzyme</fullName>
    </submittedName>
</protein>
<dbReference type="InterPro" id="IPR026956">
    <property type="entry name" value="D-ser_dehydrat-like_dom"/>
</dbReference>
<dbReference type="EMBL" id="JBHTIK010000015">
    <property type="protein sequence ID" value="MFD0850484.1"/>
    <property type="molecule type" value="Genomic_DNA"/>
</dbReference>
<dbReference type="CDD" id="cd06819">
    <property type="entry name" value="PLPDE_III_LS_D-TA"/>
    <property type="match status" value="1"/>
</dbReference>
<dbReference type="InterPro" id="IPR051466">
    <property type="entry name" value="D-amino_acid_metab_enzyme"/>
</dbReference>
<feature type="domain" description="D-serine dehydratase-like" evidence="3">
    <location>
        <begin position="268"/>
        <end position="357"/>
    </location>
</feature>
<comment type="caution">
    <text evidence="4">The sequence shown here is derived from an EMBL/GenBank/DDBJ whole genome shotgun (WGS) entry which is preliminary data.</text>
</comment>
<evidence type="ECO:0000256" key="2">
    <source>
        <dbReference type="ARBA" id="ARBA00023239"/>
    </source>
</evidence>
<proteinExistence type="inferred from homology"/>
<gene>
    <name evidence="4" type="ORF">ACFQ00_19305</name>
</gene>
<dbReference type="RefSeq" id="WP_381494841.1">
    <property type="nucleotide sequence ID" value="NZ_JBHTIK010000015.1"/>
</dbReference>
<evidence type="ECO:0000313" key="4">
    <source>
        <dbReference type="EMBL" id="MFD0850484.1"/>
    </source>
</evidence>
<dbReference type="PANTHER" id="PTHR28004:SF2">
    <property type="entry name" value="D-SERINE DEHYDRATASE"/>
    <property type="match status" value="1"/>
</dbReference>
<dbReference type="Pfam" id="PF14031">
    <property type="entry name" value="D-ser_dehydrat"/>
    <property type="match status" value="1"/>
</dbReference>
<reference evidence="5" key="1">
    <citation type="journal article" date="2019" name="Int. J. Syst. Evol. Microbiol.">
        <title>The Global Catalogue of Microorganisms (GCM) 10K type strain sequencing project: providing services to taxonomists for standard genome sequencing and annotation.</title>
        <authorList>
            <consortium name="The Broad Institute Genomics Platform"/>
            <consortium name="The Broad Institute Genome Sequencing Center for Infectious Disease"/>
            <person name="Wu L."/>
            <person name="Ma J."/>
        </authorList>
    </citation>
    <scope>NUCLEOTIDE SEQUENCE [LARGE SCALE GENOMIC DNA]</scope>
    <source>
        <strain evidence="5">CCUG 52537</strain>
    </source>
</reference>
<dbReference type="PANTHER" id="PTHR28004">
    <property type="entry name" value="ZGC:162816-RELATED"/>
    <property type="match status" value="1"/>
</dbReference>
<dbReference type="SMART" id="SM01119">
    <property type="entry name" value="D-ser_dehydrat"/>
    <property type="match status" value="1"/>
</dbReference>
<keyword evidence="2" id="KW-0456">Lyase</keyword>
<keyword evidence="5" id="KW-1185">Reference proteome</keyword>
<name>A0ABW3C7Q7_SPHXN</name>
<dbReference type="Gene3D" id="3.20.20.10">
    <property type="entry name" value="Alanine racemase"/>
    <property type="match status" value="1"/>
</dbReference>
<accession>A0ABW3C7Q7</accession>
<dbReference type="Pfam" id="PF01168">
    <property type="entry name" value="Ala_racemase_N"/>
    <property type="match status" value="1"/>
</dbReference>
<dbReference type="InterPro" id="IPR001608">
    <property type="entry name" value="Ala_racemase_N"/>
</dbReference>
<evidence type="ECO:0000259" key="3">
    <source>
        <dbReference type="SMART" id="SM01119"/>
    </source>
</evidence>
<dbReference type="Gene3D" id="2.40.37.20">
    <property type="entry name" value="D-serine dehydratase-like domain"/>
    <property type="match status" value="1"/>
</dbReference>
<dbReference type="SUPFAM" id="SSF51419">
    <property type="entry name" value="PLP-binding barrel"/>
    <property type="match status" value="1"/>
</dbReference>
<dbReference type="InterPro" id="IPR042208">
    <property type="entry name" value="D-ser_dehydrat-like_sf"/>
</dbReference>
<comment type="similarity">
    <text evidence="1">Belongs to the DSD1 family.</text>
</comment>